<comment type="function">
    <text evidence="4">Catalyzes the NADPH-dependent reduction of ketopantoate into pantoic acid.</text>
</comment>
<sequence>MKVAVVGVGAVGGYFGGLLAKGGADVTFIARRERLEALRTKGLTVKSWKGDFSIRVSATDNAAEVGPVDLVLFCVKSYDTESAIRQALPMVGPQTDVLSLQNGIDNEEKIASVIGQEKVLAGIAYIGASSPEPGVILHQESGKIVFGELDGGASERVAGLKAFFDRYGCPAEASPNMKTVLWAKLAWNAPFNSINTLVGGPVKTIIENPYTLELARLVTAEVVAAANASGVRLAFEQVWERNLKFSEHYDVKTSMLQDYEAGKPLEHEALNGVIIKKATALSLPTPYNFALYSLLTMLTAKH</sequence>
<dbReference type="Pfam" id="PF02558">
    <property type="entry name" value="ApbA"/>
    <property type="match status" value="1"/>
</dbReference>
<dbReference type="InterPro" id="IPR013332">
    <property type="entry name" value="KPR_N"/>
</dbReference>
<dbReference type="InterPro" id="IPR036291">
    <property type="entry name" value="NAD(P)-bd_dom_sf"/>
</dbReference>
<feature type="domain" description="Ketopantoate reductase C-terminal" evidence="6">
    <location>
        <begin position="176"/>
        <end position="297"/>
    </location>
</feature>
<dbReference type="NCBIfam" id="TIGR00745">
    <property type="entry name" value="apbA_panE"/>
    <property type="match status" value="1"/>
</dbReference>
<dbReference type="InterPro" id="IPR008927">
    <property type="entry name" value="6-PGluconate_DH-like_C_sf"/>
</dbReference>
<keyword evidence="3 4" id="KW-0560">Oxidoreductase</keyword>
<evidence type="ECO:0000313" key="7">
    <source>
        <dbReference type="EMBL" id="VUZ85379.1"/>
    </source>
</evidence>
<dbReference type="Gene3D" id="1.10.1040.10">
    <property type="entry name" value="N-(1-d-carboxylethyl)-l-norvaline Dehydrogenase, domain 2"/>
    <property type="match status" value="1"/>
</dbReference>
<comment type="similarity">
    <text evidence="1 4">Belongs to the ketopantoate reductase family.</text>
</comment>
<proteinExistence type="inferred from homology"/>
<dbReference type="FunFam" id="3.40.50.720:FF:000307">
    <property type="entry name" value="2-dehydropantoate 2-reductase"/>
    <property type="match status" value="1"/>
</dbReference>
<dbReference type="EMBL" id="CABIKM010000026">
    <property type="protein sequence ID" value="VUZ85379.1"/>
    <property type="molecule type" value="Genomic_DNA"/>
</dbReference>
<evidence type="ECO:0000259" key="6">
    <source>
        <dbReference type="Pfam" id="PF08546"/>
    </source>
</evidence>
<protein>
    <recommendedName>
        <fullName evidence="4">2-dehydropantoate 2-reductase</fullName>
        <ecNumber evidence="4">1.1.1.169</ecNumber>
    </recommendedName>
    <alternativeName>
        <fullName evidence="4">Ketopantoate reductase</fullName>
    </alternativeName>
</protein>
<evidence type="ECO:0000256" key="4">
    <source>
        <dbReference type="RuleBase" id="RU362068"/>
    </source>
</evidence>
<feature type="domain" description="Ketopantoate reductase N-terminal" evidence="5">
    <location>
        <begin position="3"/>
        <end position="150"/>
    </location>
</feature>
<dbReference type="InterPro" id="IPR051402">
    <property type="entry name" value="KPR-Related"/>
</dbReference>
<evidence type="ECO:0000256" key="1">
    <source>
        <dbReference type="ARBA" id="ARBA00007870"/>
    </source>
</evidence>
<keyword evidence="4" id="KW-0566">Pantothenate biosynthesis</keyword>
<dbReference type="FunFam" id="1.10.1040.10:FF:000017">
    <property type="entry name" value="2-dehydropantoate 2-reductase"/>
    <property type="match status" value="1"/>
</dbReference>
<dbReference type="Proteomes" id="UP000334340">
    <property type="component" value="Unassembled WGS sequence"/>
</dbReference>
<dbReference type="AlphaFoldDB" id="A0A564ZJ62"/>
<dbReference type="PANTHER" id="PTHR21708:SF26">
    <property type="entry name" value="2-DEHYDROPANTOATE 2-REDUCTASE"/>
    <property type="match status" value="1"/>
</dbReference>
<dbReference type="InterPro" id="IPR013752">
    <property type="entry name" value="KPA_reductase"/>
</dbReference>
<evidence type="ECO:0000313" key="8">
    <source>
        <dbReference type="Proteomes" id="UP000334340"/>
    </source>
</evidence>
<name>A0A564ZJ62_9BACT</name>
<keyword evidence="8" id="KW-1185">Reference proteome</keyword>
<reference evidence="7 8" key="1">
    <citation type="submission" date="2019-07" db="EMBL/GenBank/DDBJ databases">
        <authorList>
            <person name="Cremers G."/>
        </authorList>
    </citation>
    <scope>NUCLEOTIDE SEQUENCE [LARGE SCALE GENOMIC DNA]</scope>
</reference>
<gene>
    <name evidence="7" type="ORF">MELA_01763</name>
</gene>
<accession>A0A564ZJ62</accession>
<comment type="catalytic activity">
    <reaction evidence="4">
        <text>(R)-pantoate + NADP(+) = 2-dehydropantoate + NADPH + H(+)</text>
        <dbReference type="Rhea" id="RHEA:16233"/>
        <dbReference type="ChEBI" id="CHEBI:11561"/>
        <dbReference type="ChEBI" id="CHEBI:15378"/>
        <dbReference type="ChEBI" id="CHEBI:15980"/>
        <dbReference type="ChEBI" id="CHEBI:57783"/>
        <dbReference type="ChEBI" id="CHEBI:58349"/>
        <dbReference type="EC" id="1.1.1.169"/>
    </reaction>
</comment>
<dbReference type="EC" id="1.1.1.169" evidence="4"/>
<dbReference type="GO" id="GO:0005737">
    <property type="term" value="C:cytoplasm"/>
    <property type="evidence" value="ECO:0007669"/>
    <property type="project" value="TreeGrafter"/>
</dbReference>
<dbReference type="PANTHER" id="PTHR21708">
    <property type="entry name" value="PROBABLE 2-DEHYDROPANTOATE 2-REDUCTASE"/>
    <property type="match status" value="1"/>
</dbReference>
<evidence type="ECO:0000259" key="5">
    <source>
        <dbReference type="Pfam" id="PF02558"/>
    </source>
</evidence>
<dbReference type="InterPro" id="IPR013328">
    <property type="entry name" value="6PGD_dom2"/>
</dbReference>
<dbReference type="Pfam" id="PF08546">
    <property type="entry name" value="ApbA_C"/>
    <property type="match status" value="1"/>
</dbReference>
<evidence type="ECO:0000256" key="2">
    <source>
        <dbReference type="ARBA" id="ARBA00022857"/>
    </source>
</evidence>
<dbReference type="GO" id="GO:0008677">
    <property type="term" value="F:2-dehydropantoate 2-reductase activity"/>
    <property type="evidence" value="ECO:0007669"/>
    <property type="project" value="UniProtKB-EC"/>
</dbReference>
<dbReference type="InterPro" id="IPR003710">
    <property type="entry name" value="ApbA"/>
</dbReference>
<dbReference type="GO" id="GO:0015940">
    <property type="term" value="P:pantothenate biosynthetic process"/>
    <property type="evidence" value="ECO:0007669"/>
    <property type="project" value="UniProtKB-UniPathway"/>
</dbReference>
<dbReference type="SUPFAM" id="SSF51735">
    <property type="entry name" value="NAD(P)-binding Rossmann-fold domains"/>
    <property type="match status" value="1"/>
</dbReference>
<dbReference type="Gene3D" id="3.40.50.720">
    <property type="entry name" value="NAD(P)-binding Rossmann-like Domain"/>
    <property type="match status" value="1"/>
</dbReference>
<comment type="pathway">
    <text evidence="4">Cofactor biosynthesis; (R)-pantothenate biosynthesis; (R)-pantoate from 3-methyl-2-oxobutanoate: step 2/2.</text>
</comment>
<organism evidence="7 8">
    <name type="scientific">Candidatus Methylomirabilis lanthanidiphila</name>
    <dbReference type="NCBI Taxonomy" id="2211376"/>
    <lineage>
        <taxon>Bacteria</taxon>
        <taxon>Candidatus Methylomirabilota</taxon>
        <taxon>Candidatus Methylomirabilia</taxon>
        <taxon>Candidatus Methylomirabilales</taxon>
        <taxon>Candidatus Methylomirabilaceae</taxon>
        <taxon>Candidatus Methylomirabilis</taxon>
    </lineage>
</organism>
<keyword evidence="2 4" id="KW-0521">NADP</keyword>
<dbReference type="UniPathway" id="UPA00028">
    <property type="reaction ID" value="UER00004"/>
</dbReference>
<evidence type="ECO:0000256" key="3">
    <source>
        <dbReference type="ARBA" id="ARBA00023002"/>
    </source>
</evidence>
<dbReference type="SUPFAM" id="SSF48179">
    <property type="entry name" value="6-phosphogluconate dehydrogenase C-terminal domain-like"/>
    <property type="match status" value="1"/>
</dbReference>